<gene>
    <name evidence="6" type="ORF">RN001_001183</name>
</gene>
<name>A0AAN7SJH0_9COLE</name>
<dbReference type="Gene3D" id="6.10.140.2220">
    <property type="match status" value="1"/>
</dbReference>
<protein>
    <recommendedName>
        <fullName evidence="5">MYND-type domain-containing protein</fullName>
    </recommendedName>
</protein>
<accession>A0AAN7SJH0</accession>
<evidence type="ECO:0000259" key="5">
    <source>
        <dbReference type="PROSITE" id="PS50865"/>
    </source>
</evidence>
<reference evidence="7" key="1">
    <citation type="submission" date="2023-01" db="EMBL/GenBank/DDBJ databases">
        <title>Key to firefly adult light organ development and bioluminescence: homeobox transcription factors regulate luciferase expression and transportation to peroxisome.</title>
        <authorList>
            <person name="Fu X."/>
        </authorList>
    </citation>
    <scope>NUCLEOTIDE SEQUENCE [LARGE SCALE GENOMIC DNA]</scope>
</reference>
<feature type="domain" description="MYND-type" evidence="5">
    <location>
        <begin position="383"/>
        <end position="419"/>
    </location>
</feature>
<evidence type="ECO:0000256" key="4">
    <source>
        <dbReference type="PROSITE-ProRule" id="PRU00134"/>
    </source>
</evidence>
<dbReference type="GO" id="GO:0044458">
    <property type="term" value="P:motile cilium assembly"/>
    <property type="evidence" value="ECO:0007669"/>
    <property type="project" value="TreeGrafter"/>
</dbReference>
<dbReference type="GO" id="GO:0005737">
    <property type="term" value="C:cytoplasm"/>
    <property type="evidence" value="ECO:0007669"/>
    <property type="project" value="TreeGrafter"/>
</dbReference>
<dbReference type="InterPro" id="IPR052298">
    <property type="entry name" value="ZMYND10"/>
</dbReference>
<comment type="caution">
    <text evidence="6">The sequence shown here is derived from an EMBL/GenBank/DDBJ whole genome shotgun (WGS) entry which is preliminary data.</text>
</comment>
<evidence type="ECO:0000256" key="1">
    <source>
        <dbReference type="ARBA" id="ARBA00022723"/>
    </source>
</evidence>
<dbReference type="Pfam" id="PF01753">
    <property type="entry name" value="zf-MYND"/>
    <property type="match status" value="1"/>
</dbReference>
<evidence type="ECO:0000256" key="2">
    <source>
        <dbReference type="ARBA" id="ARBA00022771"/>
    </source>
</evidence>
<dbReference type="GO" id="GO:0008270">
    <property type="term" value="F:zinc ion binding"/>
    <property type="evidence" value="ECO:0007669"/>
    <property type="project" value="UniProtKB-KW"/>
</dbReference>
<dbReference type="PROSITE" id="PS50865">
    <property type="entry name" value="ZF_MYND_2"/>
    <property type="match status" value="1"/>
</dbReference>
<evidence type="ECO:0000313" key="7">
    <source>
        <dbReference type="Proteomes" id="UP001353858"/>
    </source>
</evidence>
<dbReference type="AlphaFoldDB" id="A0AAN7SJH0"/>
<proteinExistence type="predicted"/>
<dbReference type="EMBL" id="JARPUR010000001">
    <property type="protein sequence ID" value="KAK4884912.1"/>
    <property type="molecule type" value="Genomic_DNA"/>
</dbReference>
<dbReference type="GO" id="GO:0036158">
    <property type="term" value="P:outer dynein arm assembly"/>
    <property type="evidence" value="ECO:0007669"/>
    <property type="project" value="TreeGrafter"/>
</dbReference>
<keyword evidence="7" id="KW-1185">Reference proteome</keyword>
<keyword evidence="3" id="KW-0862">Zinc</keyword>
<dbReference type="GO" id="GO:0036159">
    <property type="term" value="P:inner dynein arm assembly"/>
    <property type="evidence" value="ECO:0007669"/>
    <property type="project" value="TreeGrafter"/>
</dbReference>
<dbReference type="InterPro" id="IPR002893">
    <property type="entry name" value="Znf_MYND"/>
</dbReference>
<dbReference type="PANTHER" id="PTHR13244">
    <property type="entry name" value="ZINC FINGER MYND DOMAIN CONTAINING PROTEIN 10"/>
    <property type="match status" value="1"/>
</dbReference>
<sequence>MDGILLSTEIDLYIDTMQPQKMENIGTKNWLEWHQRLQKLNQQAVIEAATVSEEYVKEALITFGKVSVLVHEAILINIWKYKVFPILLRLEDDPPITFIAYSVLYHEAVCVALLELIMYHGNTAEALGEIAADLLNYVYGTVSQLLTFDENEDNQNNDKKPDLIRQKDDLSFDIGIRSLTILRYLADYLDRLPLAITARIFGINDVPVLLTQIILQKPWIKEGKEYNGGKWKDWDGESVPKVEAQIWLALRQLLLDAACLTHYNITESRKAQLMKLQPYLSPSLVDQISPLIELQQWLYRLAVTDQSCAPNKPIVLEVMLDIQNNIIAQCQEKWKKIARAHLPIIFSRNREELVETAQFLNEAYNTDLLEKLETINDVPQKNCAGCGKNAMQRCSRCKNIWYCSRNCQVNHWSDHKAICCTA</sequence>
<keyword evidence="1" id="KW-0479">Metal-binding</keyword>
<keyword evidence="2 4" id="KW-0863">Zinc-finger</keyword>
<evidence type="ECO:0000313" key="6">
    <source>
        <dbReference type="EMBL" id="KAK4884912.1"/>
    </source>
</evidence>
<dbReference type="GO" id="GO:0034451">
    <property type="term" value="C:centriolar satellite"/>
    <property type="evidence" value="ECO:0007669"/>
    <property type="project" value="TreeGrafter"/>
</dbReference>
<dbReference type="SUPFAM" id="SSF144232">
    <property type="entry name" value="HIT/MYND zinc finger-like"/>
    <property type="match status" value="1"/>
</dbReference>
<evidence type="ECO:0000256" key="3">
    <source>
        <dbReference type="ARBA" id="ARBA00022833"/>
    </source>
</evidence>
<dbReference type="Proteomes" id="UP001353858">
    <property type="component" value="Unassembled WGS sequence"/>
</dbReference>
<organism evidence="6 7">
    <name type="scientific">Aquatica leii</name>
    <dbReference type="NCBI Taxonomy" id="1421715"/>
    <lineage>
        <taxon>Eukaryota</taxon>
        <taxon>Metazoa</taxon>
        <taxon>Ecdysozoa</taxon>
        <taxon>Arthropoda</taxon>
        <taxon>Hexapoda</taxon>
        <taxon>Insecta</taxon>
        <taxon>Pterygota</taxon>
        <taxon>Neoptera</taxon>
        <taxon>Endopterygota</taxon>
        <taxon>Coleoptera</taxon>
        <taxon>Polyphaga</taxon>
        <taxon>Elateriformia</taxon>
        <taxon>Elateroidea</taxon>
        <taxon>Lampyridae</taxon>
        <taxon>Luciolinae</taxon>
        <taxon>Aquatica</taxon>
    </lineage>
</organism>
<dbReference type="PANTHER" id="PTHR13244:SF7">
    <property type="entry name" value="ZINC FINGER MYND DOMAIN-CONTAINING PROTEIN 10"/>
    <property type="match status" value="1"/>
</dbReference>